<dbReference type="SUPFAM" id="SSF55729">
    <property type="entry name" value="Acyl-CoA N-acyltransferases (Nat)"/>
    <property type="match status" value="1"/>
</dbReference>
<protein>
    <recommendedName>
        <fullName evidence="2">N-acetyltransferase domain-containing protein</fullName>
    </recommendedName>
</protein>
<dbReference type="EMBL" id="VSSQ01002117">
    <property type="protein sequence ID" value="MPM13421.1"/>
    <property type="molecule type" value="Genomic_DNA"/>
</dbReference>
<dbReference type="PANTHER" id="PTHR41368">
    <property type="entry name" value="PROTEIN YGHO"/>
    <property type="match status" value="1"/>
</dbReference>
<dbReference type="InterPro" id="IPR039968">
    <property type="entry name" value="BcerS-like"/>
</dbReference>
<accession>A0A644XCE0</accession>
<organism evidence="1">
    <name type="scientific">bioreactor metagenome</name>
    <dbReference type="NCBI Taxonomy" id="1076179"/>
    <lineage>
        <taxon>unclassified sequences</taxon>
        <taxon>metagenomes</taxon>
        <taxon>ecological metagenomes</taxon>
    </lineage>
</organism>
<dbReference type="AlphaFoldDB" id="A0A644XCE0"/>
<reference evidence="1" key="1">
    <citation type="submission" date="2019-08" db="EMBL/GenBank/DDBJ databases">
        <authorList>
            <person name="Kucharzyk K."/>
            <person name="Murdoch R.W."/>
            <person name="Higgins S."/>
            <person name="Loffler F."/>
        </authorList>
    </citation>
    <scope>NUCLEOTIDE SEQUENCE</scope>
</reference>
<dbReference type="InterPro" id="IPR016181">
    <property type="entry name" value="Acyl_CoA_acyltransferase"/>
</dbReference>
<dbReference type="PANTHER" id="PTHR41368:SF1">
    <property type="entry name" value="PROTEIN YGHO"/>
    <property type="match status" value="1"/>
</dbReference>
<comment type="caution">
    <text evidence="1">The sequence shown here is derived from an EMBL/GenBank/DDBJ whole genome shotgun (WGS) entry which is preliminary data.</text>
</comment>
<name>A0A644XCE0_9ZZZZ</name>
<gene>
    <name evidence="1" type="ORF">SDC9_59778</name>
</gene>
<dbReference type="Gene3D" id="3.40.630.30">
    <property type="match status" value="1"/>
</dbReference>
<evidence type="ECO:0000313" key="1">
    <source>
        <dbReference type="EMBL" id="MPM13421.1"/>
    </source>
</evidence>
<proteinExistence type="predicted"/>
<evidence type="ECO:0008006" key="2">
    <source>
        <dbReference type="Google" id="ProtNLM"/>
    </source>
</evidence>
<sequence length="392" mass="45826">MSVIIREVKSRVELKAFISFPEKLYKNCPYWVNALWSDEYKTLLKSENPAFEYCEAWYFIAERDGEVIGRVAAIINHNANRDWQTKNMRFGWLDFIDDIDVSWALLGKVEELAYEKGMTAVNGPFGFTDMDREGMLTEGFENMGAFTTLYNYSYYPDHLEKLGFIKDAEWIQREFDVPEDVPEKLKQYSRIVKQKYRVSILEVKSKKELRSYAIDLFNALNKAFVPLYGFTPISQKQIEWYVDQFLPLINMDLVCLVVNEEDKVVAFAVTMPSLSRAMRESKGRMFPFGFFKLLKALKSFELVDLYMIGIIPEYQNKGINAVIFDYLNSNFIRLGVKKVIANPQLETNKAVQSIFDYYPGKVYSKRRCYIKSLRESVKEEDLQLQQPPPLQL</sequence>